<proteinExistence type="predicted"/>
<accession>A0A0J6VSQ2</accession>
<name>A0A0J6VSQ2_MYCCU</name>
<feature type="transmembrane region" description="Helical" evidence="1">
    <location>
        <begin position="125"/>
        <end position="144"/>
    </location>
</feature>
<feature type="transmembrane region" description="Helical" evidence="1">
    <location>
        <begin position="226"/>
        <end position="245"/>
    </location>
</feature>
<evidence type="ECO:0000313" key="3">
    <source>
        <dbReference type="Proteomes" id="UP000036176"/>
    </source>
</evidence>
<organism evidence="2 3">
    <name type="scientific">Mycolicibacterium chubuense</name>
    <name type="common">Mycobacterium chubuense</name>
    <dbReference type="NCBI Taxonomy" id="1800"/>
    <lineage>
        <taxon>Bacteria</taxon>
        <taxon>Bacillati</taxon>
        <taxon>Actinomycetota</taxon>
        <taxon>Actinomycetes</taxon>
        <taxon>Mycobacteriales</taxon>
        <taxon>Mycobacteriaceae</taxon>
        <taxon>Mycolicibacterium</taxon>
    </lineage>
</organism>
<evidence type="ECO:0000256" key="1">
    <source>
        <dbReference type="SAM" id="Phobius"/>
    </source>
</evidence>
<reference evidence="2 3" key="1">
    <citation type="journal article" date="2015" name="Genome Biol. Evol.">
        <title>Characterization of Three Mycobacterium spp. with Potential Use in Bioremediation by Genome Sequencing and Comparative Genomics.</title>
        <authorList>
            <person name="Das S."/>
            <person name="Pettersson B.M."/>
            <person name="Behra P.R."/>
            <person name="Ramesh M."/>
            <person name="Dasgupta S."/>
            <person name="Bhattacharya A."/>
            <person name="Kirsebom L.A."/>
        </authorList>
    </citation>
    <scope>NUCLEOTIDE SEQUENCE [LARGE SCALE GENOMIC DNA]</scope>
    <source>
        <strain evidence="2 3">DSM 44219</strain>
    </source>
</reference>
<keyword evidence="1" id="KW-1133">Transmembrane helix</keyword>
<feature type="transmembrane region" description="Helical" evidence="1">
    <location>
        <begin position="199"/>
        <end position="220"/>
    </location>
</feature>
<keyword evidence="1" id="KW-0472">Membrane</keyword>
<sequence length="263" mass="28265">MGAYRATDVPLIPLVMAKMTELASAAGSVPSVELTLQRIGAWSGSIMILLYGASFSGVAQLFPPLSPASSADEIAAFFVEHKLWIRFGVSGALLSAALALPFLATIVLRIRRAEGGWGMLSMTQLMAATVFVPALIFPQFFLGVAAYRPAERSAELTQALNDVFWLWFIGIVGTIIVQNITLAIAAFADTAEPPTFPRWYGYLNLWVATLSLPGCVVVVFNDGPLAWNGVFAFYIPGLVLVVWLFSTTAVMLRSITAEQAVSA</sequence>
<dbReference type="PATRIC" id="fig|1800.3.peg.4137"/>
<feature type="transmembrane region" description="Helical" evidence="1">
    <location>
        <begin position="39"/>
        <end position="63"/>
    </location>
</feature>
<feature type="transmembrane region" description="Helical" evidence="1">
    <location>
        <begin position="83"/>
        <end position="104"/>
    </location>
</feature>
<dbReference type="EMBL" id="JYNX01000058">
    <property type="protein sequence ID" value="KMO74055.1"/>
    <property type="molecule type" value="Genomic_DNA"/>
</dbReference>
<gene>
    <name evidence="2" type="ORF">MCHUDSM44219_04110</name>
</gene>
<dbReference type="AlphaFoldDB" id="A0A0J6VSQ2"/>
<evidence type="ECO:0000313" key="2">
    <source>
        <dbReference type="EMBL" id="KMO74055.1"/>
    </source>
</evidence>
<dbReference type="Proteomes" id="UP000036176">
    <property type="component" value="Unassembled WGS sequence"/>
</dbReference>
<feature type="transmembrane region" description="Helical" evidence="1">
    <location>
        <begin position="164"/>
        <end position="187"/>
    </location>
</feature>
<comment type="caution">
    <text evidence="2">The sequence shown here is derived from an EMBL/GenBank/DDBJ whole genome shotgun (WGS) entry which is preliminary data.</text>
</comment>
<keyword evidence="3" id="KW-1185">Reference proteome</keyword>
<protein>
    <submittedName>
        <fullName evidence="2">Uncharacterized protein</fullName>
    </submittedName>
</protein>
<keyword evidence="1" id="KW-0812">Transmembrane</keyword>